<comment type="similarity">
    <text evidence="1 4">Belongs to the prolyl-tRNA editing family. YbaK/EbsC subfamily.</text>
</comment>
<evidence type="ECO:0000256" key="3">
    <source>
        <dbReference type="ARBA" id="ARBA00023239"/>
    </source>
</evidence>
<feature type="domain" description="YbaK/aminoacyl-tRNA synthetase-associated" evidence="5">
    <location>
        <begin position="43"/>
        <end position="155"/>
    </location>
</feature>
<dbReference type="Gene3D" id="3.90.960.10">
    <property type="entry name" value="YbaK/aminoacyl-tRNA synthetase-associated domain"/>
    <property type="match status" value="1"/>
</dbReference>
<evidence type="ECO:0000313" key="7">
    <source>
        <dbReference type="Proteomes" id="UP000609874"/>
    </source>
</evidence>
<dbReference type="SUPFAM" id="SSF55826">
    <property type="entry name" value="YbaK/ProRS associated domain"/>
    <property type="match status" value="1"/>
</dbReference>
<dbReference type="Pfam" id="PF04073">
    <property type="entry name" value="tRNA_edit"/>
    <property type="match status" value="1"/>
</dbReference>
<dbReference type="InterPro" id="IPR036754">
    <property type="entry name" value="YbaK/aa-tRNA-synt-asso_dom_sf"/>
</dbReference>
<dbReference type="InterPro" id="IPR004369">
    <property type="entry name" value="Prolyl-tRNA_editing_YbaK/EbsC"/>
</dbReference>
<dbReference type="EC" id="4.2.-.-" evidence="4"/>
<accession>A0ABR8UMW5</accession>
<evidence type="ECO:0000313" key="6">
    <source>
        <dbReference type="EMBL" id="MBD7993888.1"/>
    </source>
</evidence>
<gene>
    <name evidence="6" type="primary">ybaK</name>
    <name evidence="6" type="ORF">H9639_01025</name>
</gene>
<dbReference type="PANTHER" id="PTHR30411:SF0">
    <property type="entry name" value="CYS-TRNA(PRO)_CYS-TRNA(CYS) DEACYLASE YBAK"/>
    <property type="match status" value="1"/>
</dbReference>
<dbReference type="NCBIfam" id="TIGR00011">
    <property type="entry name" value="YbaK_EbsC"/>
    <property type="match status" value="1"/>
</dbReference>
<evidence type="ECO:0000256" key="4">
    <source>
        <dbReference type="PIRNR" id="PIRNR006181"/>
    </source>
</evidence>
<proteinExistence type="inferred from homology"/>
<keyword evidence="7" id="KW-1185">Reference proteome</keyword>
<comment type="caution">
    <text evidence="6">The sequence shown here is derived from an EMBL/GenBank/DDBJ whole genome shotgun (WGS) entry which is preliminary data.</text>
</comment>
<keyword evidence="2 4" id="KW-0648">Protein biosynthesis</keyword>
<protein>
    <recommendedName>
        <fullName evidence="4">Cys-tRNA(Pro)/Cys-tRNA(Cys) deacylase</fullName>
        <ecNumber evidence="4">4.2.-.-</ecNumber>
    </recommendedName>
</protein>
<evidence type="ECO:0000256" key="2">
    <source>
        <dbReference type="ARBA" id="ARBA00022917"/>
    </source>
</evidence>
<dbReference type="CDD" id="cd00002">
    <property type="entry name" value="YbaK_deacylase"/>
    <property type="match status" value="1"/>
</dbReference>
<reference evidence="6 7" key="1">
    <citation type="submission" date="2020-08" db="EMBL/GenBank/DDBJ databases">
        <title>A Genomic Blueprint of the Chicken Gut Microbiome.</title>
        <authorList>
            <person name="Gilroy R."/>
            <person name="Ravi A."/>
            <person name="Getino M."/>
            <person name="Pursley I."/>
            <person name="Horton D.L."/>
            <person name="Alikhan N.-F."/>
            <person name="Baker D."/>
            <person name="Gharbi K."/>
            <person name="Hall N."/>
            <person name="Watson M."/>
            <person name="Adriaenssens E.M."/>
            <person name="Foster-Nyarko E."/>
            <person name="Jarju S."/>
            <person name="Secka A."/>
            <person name="Antonio M."/>
            <person name="Oren A."/>
            <person name="Chaudhuri R."/>
            <person name="La Ragione R.M."/>
            <person name="Hildebrand F."/>
            <person name="Pallen M.J."/>
        </authorList>
    </citation>
    <scope>NUCLEOTIDE SEQUENCE [LARGE SCALE GENOMIC DNA]</scope>
    <source>
        <strain evidence="6 7">Sa2CUA1</strain>
    </source>
</reference>
<dbReference type="PIRSF" id="PIRSF006181">
    <property type="entry name" value="EbsC_YbaK"/>
    <property type="match status" value="1"/>
</dbReference>
<dbReference type="PANTHER" id="PTHR30411">
    <property type="entry name" value="CYTOPLASMIC PROTEIN"/>
    <property type="match status" value="1"/>
</dbReference>
<evidence type="ECO:0000259" key="5">
    <source>
        <dbReference type="Pfam" id="PF04073"/>
    </source>
</evidence>
<keyword evidence="3 4" id="KW-0456">Lyase</keyword>
<dbReference type="EMBL" id="JACSQD010000001">
    <property type="protein sequence ID" value="MBD7993888.1"/>
    <property type="molecule type" value="Genomic_DNA"/>
</dbReference>
<name>A0ABR8UMW5_9MICC</name>
<dbReference type="Proteomes" id="UP000609874">
    <property type="component" value="Unassembled WGS sequence"/>
</dbReference>
<evidence type="ECO:0000256" key="1">
    <source>
        <dbReference type="ARBA" id="ARBA00009798"/>
    </source>
</evidence>
<sequence length="167" mass="17161">MAGGGKQGGRSATPATRALDAAGVSYRTMSYEHDPSAQSYGLEAAEKLGVPAEAVFKTLMVSVEGRLAVAMVPVAGTLDLKKVASLLGSRKAVIADRAEAEKRTGYVVGGISPLGQRLPSPAVIDSSAEALESIYVSGGRRGFEIVLSPSDLIRLTSAAVGPIAVYK</sequence>
<dbReference type="InterPro" id="IPR007214">
    <property type="entry name" value="YbaK/aa-tRNA-synth-assoc-dom"/>
</dbReference>
<organism evidence="6 7">
    <name type="scientific">Arthrobacter gallicola</name>
    <dbReference type="NCBI Taxonomy" id="2762225"/>
    <lineage>
        <taxon>Bacteria</taxon>
        <taxon>Bacillati</taxon>
        <taxon>Actinomycetota</taxon>
        <taxon>Actinomycetes</taxon>
        <taxon>Micrococcales</taxon>
        <taxon>Micrococcaceae</taxon>
        <taxon>Arthrobacter</taxon>
    </lineage>
</organism>
<dbReference type="RefSeq" id="WP_191806296.1">
    <property type="nucleotide sequence ID" value="NZ_JACSQD010000001.1"/>
</dbReference>